<evidence type="ECO:0000313" key="13">
    <source>
        <dbReference type="EMBL" id="KAA9003914.1"/>
    </source>
</evidence>
<feature type="domain" description="L,D-TPase catalytic" evidence="12">
    <location>
        <begin position="334"/>
        <end position="443"/>
    </location>
</feature>
<dbReference type="InterPro" id="IPR005490">
    <property type="entry name" value="LD_TPept_cat_dom"/>
</dbReference>
<dbReference type="InterPro" id="IPR011990">
    <property type="entry name" value="TPR-like_helical_dom_sf"/>
</dbReference>
<keyword evidence="4" id="KW-0808">Transferase</keyword>
<keyword evidence="14" id="KW-1185">Reference proteome</keyword>
<evidence type="ECO:0000313" key="14">
    <source>
        <dbReference type="Proteomes" id="UP000367750"/>
    </source>
</evidence>
<dbReference type="GO" id="GO:0016757">
    <property type="term" value="F:glycosyltransferase activity"/>
    <property type="evidence" value="ECO:0007669"/>
    <property type="project" value="UniProtKB-KW"/>
</dbReference>
<comment type="pathway">
    <text evidence="1 9">Cell wall biogenesis; peptidoglycan biosynthesis.</text>
</comment>
<evidence type="ECO:0000256" key="5">
    <source>
        <dbReference type="ARBA" id="ARBA00022801"/>
    </source>
</evidence>
<dbReference type="AlphaFoldDB" id="A0A5J5G8P4"/>
<feature type="active site" description="Proton donor/acceptor" evidence="9">
    <location>
        <position position="403"/>
    </location>
</feature>
<evidence type="ECO:0000256" key="2">
    <source>
        <dbReference type="ARBA" id="ARBA00005992"/>
    </source>
</evidence>
<dbReference type="PROSITE" id="PS52029">
    <property type="entry name" value="LD_TPASE"/>
    <property type="match status" value="1"/>
</dbReference>
<evidence type="ECO:0000256" key="1">
    <source>
        <dbReference type="ARBA" id="ARBA00004752"/>
    </source>
</evidence>
<feature type="transmembrane region" description="Helical" evidence="11">
    <location>
        <begin position="85"/>
        <end position="103"/>
    </location>
</feature>
<dbReference type="UniPathway" id="UPA00219"/>
<dbReference type="CDD" id="cd16913">
    <property type="entry name" value="YkuD_like"/>
    <property type="match status" value="1"/>
</dbReference>
<keyword evidence="5" id="KW-0378">Hydrolase</keyword>
<dbReference type="GO" id="GO:0071555">
    <property type="term" value="P:cell wall organization"/>
    <property type="evidence" value="ECO:0007669"/>
    <property type="project" value="UniProtKB-UniRule"/>
</dbReference>
<dbReference type="GO" id="GO:0005576">
    <property type="term" value="C:extracellular region"/>
    <property type="evidence" value="ECO:0007669"/>
    <property type="project" value="TreeGrafter"/>
</dbReference>
<keyword evidence="3" id="KW-0328">Glycosyltransferase</keyword>
<evidence type="ECO:0000256" key="9">
    <source>
        <dbReference type="PROSITE-ProRule" id="PRU01373"/>
    </source>
</evidence>
<evidence type="ECO:0000259" key="12">
    <source>
        <dbReference type="PROSITE" id="PS52029"/>
    </source>
</evidence>
<evidence type="ECO:0000256" key="10">
    <source>
        <dbReference type="SAM" id="MobiDB-lite"/>
    </source>
</evidence>
<evidence type="ECO:0000256" key="3">
    <source>
        <dbReference type="ARBA" id="ARBA00022676"/>
    </source>
</evidence>
<feature type="region of interest" description="Disordered" evidence="10">
    <location>
        <begin position="298"/>
        <end position="326"/>
    </location>
</feature>
<dbReference type="SUPFAM" id="SSF141523">
    <property type="entry name" value="L,D-transpeptidase catalytic domain-like"/>
    <property type="match status" value="1"/>
</dbReference>
<dbReference type="OrthoDB" id="9787225at2"/>
<dbReference type="Proteomes" id="UP000367750">
    <property type="component" value="Unassembled WGS sequence"/>
</dbReference>
<feature type="compositionally biased region" description="Gly residues" evidence="10">
    <location>
        <begin position="307"/>
        <end position="326"/>
    </location>
</feature>
<dbReference type="InterPro" id="IPR050979">
    <property type="entry name" value="LD-transpeptidase"/>
</dbReference>
<keyword evidence="7 9" id="KW-0573">Peptidoglycan synthesis</keyword>
<keyword evidence="11" id="KW-0812">Transmembrane</keyword>
<evidence type="ECO:0000256" key="8">
    <source>
        <dbReference type="ARBA" id="ARBA00023316"/>
    </source>
</evidence>
<name>A0A5J5G8P4_9BACL</name>
<dbReference type="Pfam" id="PF03734">
    <property type="entry name" value="YkuD"/>
    <property type="match status" value="1"/>
</dbReference>
<dbReference type="InterPro" id="IPR038063">
    <property type="entry name" value="Transpep_catalytic_dom"/>
</dbReference>
<evidence type="ECO:0000256" key="6">
    <source>
        <dbReference type="ARBA" id="ARBA00022960"/>
    </source>
</evidence>
<keyword evidence="8 9" id="KW-0961">Cell wall biogenesis/degradation</keyword>
<sequence length="477" mass="49547">MKNSQYLKQYVQNHPENKMAWYLLGKEYLKSGQEGKANYCFNQAGGVYEAFEHSKVPADLLRDYEERLLEAGREKERRRLRLRRSLLALILALLALIPANAAAPGGGPAARPVAAVPAAAPAGEAAAGTDGSAAAPAPQSAPAFTAREAGAAGFASAAAQLAGPGTGPGPQTTAVLGMERAGRWLLWREKLPLSFLAEKDGRGKTTITAYDAAVCSCTPGRPDAGLAAAAAQWQAREEERAVLASAVAAFRAAKGRLPAGAGELAGDYPGNWLTGLTPAMERELPGLLRAAASASGGGNAALPGSAAPGGAGADGQAGPPGAGGGSGALFSQPLEIIVDKANHRLALVSGNVILRNYKVGLGGERTPEGRFVLTDKVVNPNGKDDGDFGSRGMQLSDTNYAIHGTNEPDSIGRDESLGCVRMGKADIEELFDLAPRGTPVSITKGVLPDEPLHPQNRLDLPDTGNQTNPRKVYRWLN</sequence>
<protein>
    <submittedName>
        <fullName evidence="13">L,D-transpeptidase</fullName>
    </submittedName>
</protein>
<dbReference type="EMBL" id="VYKK01000015">
    <property type="protein sequence ID" value="KAA9003914.1"/>
    <property type="molecule type" value="Genomic_DNA"/>
</dbReference>
<comment type="similarity">
    <text evidence="2">Belongs to the YkuD family.</text>
</comment>
<feature type="active site" description="Nucleophile" evidence="9">
    <location>
        <position position="419"/>
    </location>
</feature>
<feature type="region of interest" description="Disordered" evidence="10">
    <location>
        <begin position="443"/>
        <end position="469"/>
    </location>
</feature>
<dbReference type="GO" id="GO:0071972">
    <property type="term" value="F:peptidoglycan L,D-transpeptidase activity"/>
    <property type="evidence" value="ECO:0007669"/>
    <property type="project" value="TreeGrafter"/>
</dbReference>
<evidence type="ECO:0000256" key="7">
    <source>
        <dbReference type="ARBA" id="ARBA00022984"/>
    </source>
</evidence>
<proteinExistence type="inferred from homology"/>
<organism evidence="13 14">
    <name type="scientific">Paenibacillus spiritus</name>
    <dbReference type="NCBI Taxonomy" id="2496557"/>
    <lineage>
        <taxon>Bacteria</taxon>
        <taxon>Bacillati</taxon>
        <taxon>Bacillota</taxon>
        <taxon>Bacilli</taxon>
        <taxon>Bacillales</taxon>
        <taxon>Paenibacillaceae</taxon>
        <taxon>Paenibacillus</taxon>
    </lineage>
</organism>
<comment type="caution">
    <text evidence="13">The sequence shown here is derived from an EMBL/GenBank/DDBJ whole genome shotgun (WGS) entry which is preliminary data.</text>
</comment>
<keyword evidence="11" id="KW-0472">Membrane</keyword>
<dbReference type="Gene3D" id="2.40.440.10">
    <property type="entry name" value="L,D-transpeptidase catalytic domain-like"/>
    <property type="match status" value="1"/>
</dbReference>
<dbReference type="GO" id="GO:0018104">
    <property type="term" value="P:peptidoglycan-protein cross-linking"/>
    <property type="evidence" value="ECO:0007669"/>
    <property type="project" value="TreeGrafter"/>
</dbReference>
<keyword evidence="6 9" id="KW-0133">Cell shape</keyword>
<accession>A0A5J5G8P4</accession>
<dbReference type="PANTHER" id="PTHR30582">
    <property type="entry name" value="L,D-TRANSPEPTIDASE"/>
    <property type="match status" value="1"/>
</dbReference>
<gene>
    <name evidence="13" type="ORF">F4V43_10855</name>
</gene>
<evidence type="ECO:0000256" key="4">
    <source>
        <dbReference type="ARBA" id="ARBA00022679"/>
    </source>
</evidence>
<dbReference type="RefSeq" id="WP_150458269.1">
    <property type="nucleotide sequence ID" value="NZ_VYKK01000015.1"/>
</dbReference>
<reference evidence="13 14" key="1">
    <citation type="submission" date="2019-09" db="EMBL/GenBank/DDBJ databases">
        <title>Bacillus ochoae sp. nov., Paenibacillus whitsoniae sp. nov., Paenibacillus spiritus sp. nov. Isolated from the Mars Exploration Rover during spacecraft assembly.</title>
        <authorList>
            <person name="Seuylemezian A."/>
            <person name="Vaishampayan P."/>
        </authorList>
    </citation>
    <scope>NUCLEOTIDE SEQUENCE [LARGE SCALE GENOMIC DNA]</scope>
    <source>
        <strain evidence="13 14">MER_111</strain>
    </source>
</reference>
<keyword evidence="11" id="KW-1133">Transmembrane helix</keyword>
<dbReference type="SUPFAM" id="SSF48452">
    <property type="entry name" value="TPR-like"/>
    <property type="match status" value="1"/>
</dbReference>
<evidence type="ECO:0000256" key="11">
    <source>
        <dbReference type="SAM" id="Phobius"/>
    </source>
</evidence>
<dbReference type="GO" id="GO:0008360">
    <property type="term" value="P:regulation of cell shape"/>
    <property type="evidence" value="ECO:0007669"/>
    <property type="project" value="UniProtKB-UniRule"/>
</dbReference>
<dbReference type="PANTHER" id="PTHR30582:SF24">
    <property type="entry name" value="L,D-TRANSPEPTIDASE ERFK_SRFK-RELATED"/>
    <property type="match status" value="1"/>
</dbReference>